<dbReference type="AlphaFoldDB" id="A0A3M0J3R1"/>
<dbReference type="EMBL" id="QRBI01000209">
    <property type="protein sequence ID" value="RMB93459.1"/>
    <property type="molecule type" value="Genomic_DNA"/>
</dbReference>
<evidence type="ECO:0000313" key="1">
    <source>
        <dbReference type="EMBL" id="RMB93459.1"/>
    </source>
</evidence>
<proteinExistence type="predicted"/>
<keyword evidence="2" id="KW-1185">Reference proteome</keyword>
<evidence type="ECO:0000313" key="2">
    <source>
        <dbReference type="Proteomes" id="UP000269221"/>
    </source>
</evidence>
<name>A0A3M0J3R1_HIRRU</name>
<dbReference type="OrthoDB" id="10248987at2759"/>
<reference evidence="1 2" key="1">
    <citation type="submission" date="2018-07" db="EMBL/GenBank/DDBJ databases">
        <title>A high quality draft genome assembly of the barn swallow (H. rustica rustica).</title>
        <authorList>
            <person name="Formenti G."/>
            <person name="Chiara M."/>
            <person name="Poveda L."/>
            <person name="Francoijs K.-J."/>
            <person name="Bonisoli-Alquati A."/>
            <person name="Canova L."/>
            <person name="Gianfranceschi L."/>
            <person name="Horner D.S."/>
            <person name="Saino N."/>
        </authorList>
    </citation>
    <scope>NUCLEOTIDE SEQUENCE [LARGE SCALE GENOMIC DNA]</scope>
    <source>
        <strain evidence="1">Chelidonia</strain>
        <tissue evidence="1">Blood</tissue>
    </source>
</reference>
<sequence length="139" mass="15113">MAAPVSLQVEFGRPGILVLINEADWELMPVELKAPTAYDASKEPQLQPTAGDKPIFSLFQIQPQQLESGSRHLCSWIVHFPTPLLHPDGAPQGLQLPEAPLTLMRVGAGCGIRIPHRGHHGEGCPALLVGSTEFLLRRT</sequence>
<organism evidence="1 2">
    <name type="scientific">Hirundo rustica rustica</name>
    <dbReference type="NCBI Taxonomy" id="333673"/>
    <lineage>
        <taxon>Eukaryota</taxon>
        <taxon>Metazoa</taxon>
        <taxon>Chordata</taxon>
        <taxon>Craniata</taxon>
        <taxon>Vertebrata</taxon>
        <taxon>Euteleostomi</taxon>
        <taxon>Archelosauria</taxon>
        <taxon>Archosauria</taxon>
        <taxon>Dinosauria</taxon>
        <taxon>Saurischia</taxon>
        <taxon>Theropoda</taxon>
        <taxon>Coelurosauria</taxon>
        <taxon>Aves</taxon>
        <taxon>Neognathae</taxon>
        <taxon>Neoaves</taxon>
        <taxon>Telluraves</taxon>
        <taxon>Australaves</taxon>
        <taxon>Passeriformes</taxon>
        <taxon>Sylvioidea</taxon>
        <taxon>Hirundinidae</taxon>
        <taxon>Hirundo</taxon>
    </lineage>
</organism>
<comment type="caution">
    <text evidence="1">The sequence shown here is derived from an EMBL/GenBank/DDBJ whole genome shotgun (WGS) entry which is preliminary data.</text>
</comment>
<accession>A0A3M0J3R1</accession>
<gene>
    <name evidence="1" type="ORF">DUI87_30156</name>
</gene>
<protein>
    <recommendedName>
        <fullName evidence="3">Ubiquitin-related modifier 1</fullName>
    </recommendedName>
</protein>
<evidence type="ECO:0008006" key="3">
    <source>
        <dbReference type="Google" id="ProtNLM"/>
    </source>
</evidence>
<dbReference type="Proteomes" id="UP000269221">
    <property type="component" value="Unassembled WGS sequence"/>
</dbReference>